<dbReference type="Proteomes" id="UP001302367">
    <property type="component" value="Chromosome 2"/>
</dbReference>
<gene>
    <name evidence="1" type="ORF">RHO25_003810</name>
</gene>
<dbReference type="InterPro" id="IPR036047">
    <property type="entry name" value="F-box-like_dom_sf"/>
</dbReference>
<evidence type="ECO:0000313" key="2">
    <source>
        <dbReference type="Proteomes" id="UP001302367"/>
    </source>
</evidence>
<name>A0ABZ0NI99_CERBT</name>
<dbReference type="RefSeq" id="XP_065458516.1">
    <property type="nucleotide sequence ID" value="XM_065602444.1"/>
</dbReference>
<keyword evidence="2" id="KW-1185">Reference proteome</keyword>
<dbReference type="EMBL" id="CP134185">
    <property type="protein sequence ID" value="WPA99194.1"/>
    <property type="molecule type" value="Genomic_DNA"/>
</dbReference>
<evidence type="ECO:0000313" key="1">
    <source>
        <dbReference type="EMBL" id="WPA99194.1"/>
    </source>
</evidence>
<dbReference type="SUPFAM" id="SSF81383">
    <property type="entry name" value="F-box domain"/>
    <property type="match status" value="1"/>
</dbReference>
<sequence length="199" mass="21837">MAAAEAALHTAEIVEQILLYLSAPRVLVASRVSHFWHATVKGSIQIQAALFLAPLKGRVLQPDADSTLDLIANPYVNADFRRSSCGWLAVKSTLSKARLKSQSRSIATKMFITQPPCAWVRVTCVYCAVTFTIEGLGGRRTPDQTGVTLGQLVNASHTHLPLCRKNKNGRHSRWRIGFARGGTIRIFKFEGQALGEILL</sequence>
<accession>A0ABZ0NI99</accession>
<organism evidence="1 2">
    <name type="scientific">Cercospora beticola</name>
    <name type="common">Sugarbeet leaf spot fungus</name>
    <dbReference type="NCBI Taxonomy" id="122368"/>
    <lineage>
        <taxon>Eukaryota</taxon>
        <taxon>Fungi</taxon>
        <taxon>Dikarya</taxon>
        <taxon>Ascomycota</taxon>
        <taxon>Pezizomycotina</taxon>
        <taxon>Dothideomycetes</taxon>
        <taxon>Dothideomycetidae</taxon>
        <taxon>Mycosphaerellales</taxon>
        <taxon>Mycosphaerellaceae</taxon>
        <taxon>Cercospora</taxon>
    </lineage>
</organism>
<proteinExistence type="predicted"/>
<dbReference type="CDD" id="cd09917">
    <property type="entry name" value="F-box_SF"/>
    <property type="match status" value="1"/>
</dbReference>
<reference evidence="1 2" key="1">
    <citation type="submission" date="2023-09" db="EMBL/GenBank/DDBJ databases">
        <title>Complete-Gapless Cercospora beticola genome.</title>
        <authorList>
            <person name="Wyatt N.A."/>
            <person name="Spanner R.E."/>
            <person name="Bolton M.D."/>
        </authorList>
    </citation>
    <scope>NUCLEOTIDE SEQUENCE [LARGE SCALE GENOMIC DNA]</scope>
    <source>
        <strain evidence="1">Cb09-40</strain>
    </source>
</reference>
<dbReference type="GeneID" id="90644002"/>
<protein>
    <recommendedName>
        <fullName evidence="3">F-box domain-containing protein</fullName>
    </recommendedName>
</protein>
<evidence type="ECO:0008006" key="3">
    <source>
        <dbReference type="Google" id="ProtNLM"/>
    </source>
</evidence>